<dbReference type="Pfam" id="PF09822">
    <property type="entry name" value="ABC_transp_aux"/>
    <property type="match status" value="1"/>
</dbReference>
<evidence type="ECO:0000256" key="2">
    <source>
        <dbReference type="ARBA" id="ARBA00022475"/>
    </source>
</evidence>
<sequence>MKTIFKIARTELQKLFYSPVAWLILVIFAFQVALGFTGIFERFVRQQSLGWSLYALTPNTFGGMMGMFTNVQTYLYLYIPLLTMGVMSREYGNGGIKLLYSSPLTNYQIILGKYLSLMIFGLVLMLILGVFSAYAAITIEHRDLPLILCGMLGLYLLICAYAAVGLFMSSLTSYTVVAAMGTLATLAVLNYVKTVGQEIEFVRDITYWLAISGRADTFIAGMITSEDLLYFLVVICMFIAFTILKLHTGRVRSTWIANFGRYATVFVIAMLIGYFSSKPKLMGYLDVTRTKTNTLNRASQDIVAKLDGGLTVTTYTNMLEENAYSALPSSYKWDVSYNFGRYIRFKPDIKMKYIYYYHKAKNEHLDKQYPTLNDKERMDTLQKIQDFRFPILPYSAISGQVNLQPEMFRFVRLLERENGQKTFLRIFDDPQRFPSEAEVSAAFKRLTEKLPTVGFLGGHGERESNNPFDRGYKMFAQEKTFRHALINQGFDFTDIVLNQPIPDSIRILMIAEPKRVLNDDEKKILQQYIDRGGNMLIAGEPGRQEVMNSFTEQFGVSFLKGTLVKPSEKYQPQLLTLKPTKAATKFSYYFDYMLKREALLTMPTSGGLQIDSSKGFKVTTLFTSDSTGSWNETETTDFVDDSAVFNPAVEKMEPIPTVAALSRTINGKEQKILVTGDADWLSNGELGMSRKDLPAGNFYLINGGFSWLSDGEVPIDMRRPPMPDKALKVGESGWKLSDIFLKWVFPAVLAVCGLLIWIRRRGR</sequence>
<dbReference type="GO" id="GO:0140359">
    <property type="term" value="F:ABC-type transporter activity"/>
    <property type="evidence" value="ECO:0007669"/>
    <property type="project" value="InterPro"/>
</dbReference>
<evidence type="ECO:0000256" key="5">
    <source>
        <dbReference type="ARBA" id="ARBA00023136"/>
    </source>
</evidence>
<dbReference type="InterPro" id="IPR019196">
    <property type="entry name" value="ABC_transp_unknown"/>
</dbReference>
<keyword evidence="4 6" id="KW-1133">Transmembrane helix</keyword>
<evidence type="ECO:0000259" key="7">
    <source>
        <dbReference type="Pfam" id="PF09822"/>
    </source>
</evidence>
<name>A0A4Q7MUQ5_9BACT</name>
<proteinExistence type="predicted"/>
<comment type="subcellular location">
    <subcellularLocation>
        <location evidence="1">Cell membrane</location>
        <topology evidence="1">Multi-pass membrane protein</topology>
    </subcellularLocation>
</comment>
<dbReference type="InterPro" id="IPR051449">
    <property type="entry name" value="ABC-2_transporter_component"/>
</dbReference>
<feature type="transmembrane region" description="Helical" evidence="6">
    <location>
        <begin position="114"/>
        <end position="137"/>
    </location>
</feature>
<accession>A0A4Q7MUQ5</accession>
<evidence type="ECO:0000313" key="8">
    <source>
        <dbReference type="EMBL" id="RZS72646.1"/>
    </source>
</evidence>
<dbReference type="RefSeq" id="WP_130543041.1">
    <property type="nucleotide sequence ID" value="NZ_CP042431.1"/>
</dbReference>
<dbReference type="PANTHER" id="PTHR30294">
    <property type="entry name" value="MEMBRANE COMPONENT OF ABC TRANSPORTER YHHJ-RELATED"/>
    <property type="match status" value="1"/>
</dbReference>
<dbReference type="GO" id="GO:0005886">
    <property type="term" value="C:plasma membrane"/>
    <property type="evidence" value="ECO:0007669"/>
    <property type="project" value="UniProtKB-SubCell"/>
</dbReference>
<dbReference type="PANTHER" id="PTHR30294:SF29">
    <property type="entry name" value="MULTIDRUG ABC TRANSPORTER PERMEASE YBHS-RELATED"/>
    <property type="match status" value="1"/>
</dbReference>
<evidence type="ECO:0000256" key="4">
    <source>
        <dbReference type="ARBA" id="ARBA00022989"/>
    </source>
</evidence>
<feature type="transmembrane region" description="Helical" evidence="6">
    <location>
        <begin position="229"/>
        <end position="247"/>
    </location>
</feature>
<dbReference type="Pfam" id="PF12679">
    <property type="entry name" value="ABC2_membrane_2"/>
    <property type="match status" value="1"/>
</dbReference>
<gene>
    <name evidence="8" type="ORF">EV199_4568</name>
</gene>
<dbReference type="Proteomes" id="UP000293874">
    <property type="component" value="Unassembled WGS sequence"/>
</dbReference>
<reference evidence="8 9" key="1">
    <citation type="submission" date="2019-02" db="EMBL/GenBank/DDBJ databases">
        <title>Genomic Encyclopedia of Type Strains, Phase IV (KMG-IV): sequencing the most valuable type-strain genomes for metagenomic binning, comparative biology and taxonomic classification.</title>
        <authorList>
            <person name="Goeker M."/>
        </authorList>
    </citation>
    <scope>NUCLEOTIDE SEQUENCE [LARGE SCALE GENOMIC DNA]</scope>
    <source>
        <strain evidence="8 9">DSM 18116</strain>
    </source>
</reference>
<feature type="transmembrane region" description="Helical" evidence="6">
    <location>
        <begin position="144"/>
        <end position="168"/>
    </location>
</feature>
<keyword evidence="5 6" id="KW-0472">Membrane</keyword>
<feature type="transmembrane region" description="Helical" evidence="6">
    <location>
        <begin position="174"/>
        <end position="193"/>
    </location>
</feature>
<keyword evidence="3 6" id="KW-0812">Transmembrane</keyword>
<protein>
    <submittedName>
        <fullName evidence="8">ABC-2 type transport system permease protein</fullName>
    </submittedName>
</protein>
<keyword evidence="9" id="KW-1185">Reference proteome</keyword>
<comment type="caution">
    <text evidence="8">The sequence shown here is derived from an EMBL/GenBank/DDBJ whole genome shotgun (WGS) entry which is preliminary data.</text>
</comment>
<feature type="transmembrane region" description="Helical" evidence="6">
    <location>
        <begin position="205"/>
        <end position="223"/>
    </location>
</feature>
<feature type="transmembrane region" description="Helical" evidence="6">
    <location>
        <begin position="20"/>
        <end position="40"/>
    </location>
</feature>
<dbReference type="EMBL" id="SGXA01000002">
    <property type="protein sequence ID" value="RZS72646.1"/>
    <property type="molecule type" value="Genomic_DNA"/>
</dbReference>
<evidence type="ECO:0000256" key="3">
    <source>
        <dbReference type="ARBA" id="ARBA00022692"/>
    </source>
</evidence>
<feature type="domain" description="ABC-type uncharacterised transport system" evidence="7">
    <location>
        <begin position="451"/>
        <end position="685"/>
    </location>
</feature>
<feature type="transmembrane region" description="Helical" evidence="6">
    <location>
        <begin position="740"/>
        <end position="758"/>
    </location>
</feature>
<dbReference type="AlphaFoldDB" id="A0A4Q7MUQ5"/>
<dbReference type="OrthoDB" id="609779at2"/>
<evidence type="ECO:0000313" key="9">
    <source>
        <dbReference type="Proteomes" id="UP000293874"/>
    </source>
</evidence>
<keyword evidence="2" id="KW-1003">Cell membrane</keyword>
<evidence type="ECO:0000256" key="1">
    <source>
        <dbReference type="ARBA" id="ARBA00004651"/>
    </source>
</evidence>
<feature type="transmembrane region" description="Helical" evidence="6">
    <location>
        <begin position="259"/>
        <end position="276"/>
    </location>
</feature>
<organism evidence="8 9">
    <name type="scientific">Pseudobacter ginsenosidimutans</name>
    <dbReference type="NCBI Taxonomy" id="661488"/>
    <lineage>
        <taxon>Bacteria</taxon>
        <taxon>Pseudomonadati</taxon>
        <taxon>Bacteroidota</taxon>
        <taxon>Chitinophagia</taxon>
        <taxon>Chitinophagales</taxon>
        <taxon>Chitinophagaceae</taxon>
        <taxon>Pseudobacter</taxon>
    </lineage>
</organism>
<evidence type="ECO:0000256" key="6">
    <source>
        <dbReference type="SAM" id="Phobius"/>
    </source>
</evidence>